<proteinExistence type="predicted"/>
<name>A0AAW4FVN3_9HYPH</name>
<keyword evidence="2" id="KW-1185">Reference proteome</keyword>
<gene>
    <name evidence="1" type="ORF">GFB56_32305</name>
</gene>
<evidence type="ECO:0000313" key="1">
    <source>
        <dbReference type="EMBL" id="MBM3095408.1"/>
    </source>
</evidence>
<dbReference type="AlphaFoldDB" id="A0AAW4FVN3"/>
<accession>A0AAW4FVN3</accession>
<dbReference type="EMBL" id="WXFA01000045">
    <property type="protein sequence ID" value="MBM3095408.1"/>
    <property type="molecule type" value="Genomic_DNA"/>
</dbReference>
<organism evidence="1 2">
    <name type="scientific">Ensifer canadensis</name>
    <dbReference type="NCBI Taxonomy" id="555315"/>
    <lineage>
        <taxon>Bacteria</taxon>
        <taxon>Pseudomonadati</taxon>
        <taxon>Pseudomonadota</taxon>
        <taxon>Alphaproteobacteria</taxon>
        <taxon>Hyphomicrobiales</taxon>
        <taxon>Rhizobiaceae</taxon>
        <taxon>Sinorhizobium/Ensifer group</taxon>
        <taxon>Ensifer</taxon>
    </lineage>
</organism>
<evidence type="ECO:0000313" key="2">
    <source>
        <dbReference type="Proteomes" id="UP000744980"/>
    </source>
</evidence>
<comment type="caution">
    <text evidence="1">The sequence shown here is derived from an EMBL/GenBank/DDBJ whole genome shotgun (WGS) entry which is preliminary data.</text>
</comment>
<reference evidence="1 2" key="1">
    <citation type="submission" date="2020-01" db="EMBL/GenBank/DDBJ databases">
        <title>Draft genome assembly of Ensifer adhaerens T173.</title>
        <authorList>
            <person name="Craig J.E."/>
            <person name="Stinchcombe J.R."/>
        </authorList>
    </citation>
    <scope>NUCLEOTIDE SEQUENCE [LARGE SCALE GENOMIC DNA]</scope>
    <source>
        <strain evidence="1 2">T173</strain>
    </source>
</reference>
<dbReference type="Proteomes" id="UP000744980">
    <property type="component" value="Unassembled WGS sequence"/>
</dbReference>
<dbReference type="RefSeq" id="WP_203529769.1">
    <property type="nucleotide sequence ID" value="NZ_CP083371.1"/>
</dbReference>
<sequence length="46" mass="5416">MKRKRSIAERVLWPAETTESETKMLYYAVVAASDVELETVFRELMH</sequence>
<protein>
    <submittedName>
        <fullName evidence="1">Uncharacterized protein</fullName>
    </submittedName>
</protein>